<dbReference type="SUPFAM" id="SSF46785">
    <property type="entry name" value="Winged helix' DNA-binding domain"/>
    <property type="match status" value="1"/>
</dbReference>
<dbReference type="Pfam" id="PF09339">
    <property type="entry name" value="HTH_IclR"/>
    <property type="match status" value="1"/>
</dbReference>
<reference evidence="9" key="1">
    <citation type="journal article" date="2018" name="Genome Announc.">
        <title>First complete genome sequence of Yersinia massiliensis.</title>
        <authorList>
            <person name="Thomas M.C."/>
            <person name="Arling V."/>
            <person name="Goji N."/>
            <person name="Janzen T.W."/>
            <person name="Duceppe M.-O."/>
            <person name="Mathews A."/>
            <person name="Carrillo C."/>
            <person name="Amoako K."/>
        </authorList>
    </citation>
    <scope>NUCLEOTIDE SEQUENCE [LARGE SCALE GENOMIC DNA]</scope>
    <source>
        <strain evidence="9">GTA</strain>
    </source>
</reference>
<evidence type="ECO:0000256" key="5">
    <source>
        <dbReference type="ARBA" id="ARBA00042627"/>
    </source>
</evidence>
<evidence type="ECO:0000259" key="7">
    <source>
        <dbReference type="PROSITE" id="PS51078"/>
    </source>
</evidence>
<dbReference type="PANTHER" id="PTHR30136">
    <property type="entry name" value="HELIX-TURN-HELIX TRANSCRIPTIONAL REGULATOR, ICLR FAMILY"/>
    <property type="match status" value="1"/>
</dbReference>
<feature type="domain" description="IclR-ED" evidence="7">
    <location>
        <begin position="72"/>
        <end position="258"/>
    </location>
</feature>
<gene>
    <name evidence="8" type="ORF">DA391_02420</name>
</gene>
<organism evidence="8 9">
    <name type="scientific">Yersinia massiliensis</name>
    <dbReference type="NCBI Taxonomy" id="419257"/>
    <lineage>
        <taxon>Bacteria</taxon>
        <taxon>Pseudomonadati</taxon>
        <taxon>Pseudomonadota</taxon>
        <taxon>Gammaproteobacteria</taxon>
        <taxon>Enterobacterales</taxon>
        <taxon>Yersiniaceae</taxon>
        <taxon>Yersinia</taxon>
    </lineage>
</organism>
<dbReference type="InterPro" id="IPR005471">
    <property type="entry name" value="Tscrpt_reg_IclR_N"/>
</dbReference>
<dbReference type="SUPFAM" id="SSF55781">
    <property type="entry name" value="GAF domain-like"/>
    <property type="match status" value="1"/>
</dbReference>
<dbReference type="Pfam" id="PF01614">
    <property type="entry name" value="IclR_C"/>
    <property type="match status" value="1"/>
</dbReference>
<dbReference type="PANTHER" id="PTHR30136:SF24">
    <property type="entry name" value="HTH-TYPE TRANSCRIPTIONAL REPRESSOR ALLR"/>
    <property type="match status" value="1"/>
</dbReference>
<protein>
    <recommendedName>
        <fullName evidence="4">HTH-type transcriptional repressor AllR</fullName>
    </recommendedName>
    <alternativeName>
        <fullName evidence="5">Negative regulator of allantoin and glyoxylate utilization operons</fullName>
    </alternativeName>
</protein>
<evidence type="ECO:0000313" key="9">
    <source>
        <dbReference type="Proteomes" id="UP000240908"/>
    </source>
</evidence>
<dbReference type="PROSITE" id="PS51077">
    <property type="entry name" value="HTH_ICLR"/>
    <property type="match status" value="1"/>
</dbReference>
<dbReference type="InterPro" id="IPR050707">
    <property type="entry name" value="HTH_MetabolicPath_Reg"/>
</dbReference>
<keyword evidence="3" id="KW-0804">Transcription</keyword>
<dbReference type="InterPro" id="IPR029016">
    <property type="entry name" value="GAF-like_dom_sf"/>
</dbReference>
<dbReference type="InterPro" id="IPR014757">
    <property type="entry name" value="Tscrpt_reg_IclR_C"/>
</dbReference>
<dbReference type="Gene3D" id="3.30.450.40">
    <property type="match status" value="1"/>
</dbReference>
<evidence type="ECO:0000256" key="4">
    <source>
        <dbReference type="ARBA" id="ARBA00040379"/>
    </source>
</evidence>
<evidence type="ECO:0000256" key="3">
    <source>
        <dbReference type="ARBA" id="ARBA00023163"/>
    </source>
</evidence>
<keyword evidence="2" id="KW-0238">DNA-binding</keyword>
<keyword evidence="9" id="KW-1185">Reference proteome</keyword>
<dbReference type="Gene3D" id="1.10.10.10">
    <property type="entry name" value="Winged helix-like DNA-binding domain superfamily/Winged helix DNA-binding domain"/>
    <property type="match status" value="1"/>
</dbReference>
<dbReference type="InterPro" id="IPR036390">
    <property type="entry name" value="WH_DNA-bd_sf"/>
</dbReference>
<evidence type="ECO:0000256" key="1">
    <source>
        <dbReference type="ARBA" id="ARBA00023015"/>
    </source>
</evidence>
<evidence type="ECO:0000259" key="6">
    <source>
        <dbReference type="PROSITE" id="PS51077"/>
    </source>
</evidence>
<name>A0ABM6UP15_9GAMM</name>
<feature type="domain" description="HTH iclR-type" evidence="6">
    <location>
        <begin position="8"/>
        <end position="71"/>
    </location>
</feature>
<evidence type="ECO:0000256" key="2">
    <source>
        <dbReference type="ARBA" id="ARBA00023125"/>
    </source>
</evidence>
<evidence type="ECO:0000313" key="8">
    <source>
        <dbReference type="EMBL" id="AVX36618.1"/>
    </source>
</evidence>
<sequence length="267" mass="29491">MPSMDKFNRSVGRAIEILELLAHSPNELTITEISKSLAIPKSTAFDIIYTLVDKGYLEIADERLKSYRLGVKLFQVGSGYRDKKPFYDVAKSVLEKITAQVNETSFLAIESGGMLVYLDKAESESSVRTSCKLGANRPMYCTGLGKALLSAYSDERLLDIVRRTGGMPPITPTTITTEERLIAEMNEARQRGYAIDDREHNMDVFCVAAPIYDAHNAPLAAISVACLSSKMIGNPERVKELGTLVSQAALSISQRIGYTGDRLYHVR</sequence>
<accession>A0ABM6UP15</accession>
<proteinExistence type="predicted"/>
<dbReference type="EMBL" id="CP028487">
    <property type="protein sequence ID" value="AVX36618.1"/>
    <property type="molecule type" value="Genomic_DNA"/>
</dbReference>
<dbReference type="Proteomes" id="UP000240908">
    <property type="component" value="Chromosome"/>
</dbReference>
<dbReference type="PROSITE" id="PS51078">
    <property type="entry name" value="ICLR_ED"/>
    <property type="match status" value="1"/>
</dbReference>
<keyword evidence="1" id="KW-0805">Transcription regulation</keyword>
<dbReference type="InterPro" id="IPR036388">
    <property type="entry name" value="WH-like_DNA-bd_sf"/>
</dbReference>
<dbReference type="SMART" id="SM00346">
    <property type="entry name" value="HTH_ICLR"/>
    <property type="match status" value="1"/>
</dbReference>